<feature type="region of interest" description="Disordered" evidence="1">
    <location>
        <begin position="276"/>
        <end position="307"/>
    </location>
</feature>
<feature type="region of interest" description="Disordered" evidence="1">
    <location>
        <begin position="222"/>
        <end position="253"/>
    </location>
</feature>
<accession>A0AAD6XZW5</accession>
<feature type="compositionally biased region" description="Basic and acidic residues" evidence="1">
    <location>
        <begin position="45"/>
        <end position="61"/>
    </location>
</feature>
<reference evidence="2" key="1">
    <citation type="submission" date="2023-03" db="EMBL/GenBank/DDBJ databases">
        <title>Massive genome expansion in bonnet fungi (Mycena s.s.) driven by repeated elements and novel gene families across ecological guilds.</title>
        <authorList>
            <consortium name="Lawrence Berkeley National Laboratory"/>
            <person name="Harder C.B."/>
            <person name="Miyauchi S."/>
            <person name="Viragh M."/>
            <person name="Kuo A."/>
            <person name="Thoen E."/>
            <person name="Andreopoulos B."/>
            <person name="Lu D."/>
            <person name="Skrede I."/>
            <person name="Drula E."/>
            <person name="Henrissat B."/>
            <person name="Morin E."/>
            <person name="Kohler A."/>
            <person name="Barry K."/>
            <person name="LaButti K."/>
            <person name="Morin E."/>
            <person name="Salamov A."/>
            <person name="Lipzen A."/>
            <person name="Mereny Z."/>
            <person name="Hegedus B."/>
            <person name="Baldrian P."/>
            <person name="Stursova M."/>
            <person name="Weitz H."/>
            <person name="Taylor A."/>
            <person name="Grigoriev I.V."/>
            <person name="Nagy L.G."/>
            <person name="Martin F."/>
            <person name="Kauserud H."/>
        </authorList>
    </citation>
    <scope>NUCLEOTIDE SEQUENCE</scope>
    <source>
        <strain evidence="2">9144</strain>
    </source>
</reference>
<dbReference type="AlphaFoldDB" id="A0AAD6XZW5"/>
<keyword evidence="3" id="KW-1185">Reference proteome</keyword>
<evidence type="ECO:0000313" key="3">
    <source>
        <dbReference type="Proteomes" id="UP001219525"/>
    </source>
</evidence>
<protein>
    <submittedName>
        <fullName evidence="2">Uncharacterized protein</fullName>
    </submittedName>
</protein>
<comment type="caution">
    <text evidence="2">The sequence shown here is derived from an EMBL/GenBank/DDBJ whole genome shotgun (WGS) entry which is preliminary data.</text>
</comment>
<feature type="compositionally biased region" description="Basic residues" evidence="1">
    <location>
        <begin position="73"/>
        <end position="84"/>
    </location>
</feature>
<feature type="compositionally biased region" description="Polar residues" evidence="1">
    <location>
        <begin position="27"/>
        <end position="42"/>
    </location>
</feature>
<evidence type="ECO:0000313" key="2">
    <source>
        <dbReference type="EMBL" id="KAJ7194433.1"/>
    </source>
</evidence>
<dbReference type="Proteomes" id="UP001219525">
    <property type="component" value="Unassembled WGS sequence"/>
</dbReference>
<feature type="region of interest" description="Disordered" evidence="1">
    <location>
        <begin position="1"/>
        <end position="84"/>
    </location>
</feature>
<proteinExistence type="predicted"/>
<sequence>MNSDEKVPAWWQGREMGEGEATGVASDIQSFLELSTTTSQPPMESEPRIRDRSNMDGRASAREPNVYADLRSKSSRRSGRVRRATHARAASGGYCAAGKVHAVGGVCHGQFSGQRAQVFGDACVISGKGPTGNWKRPAGGRRRMARIGTRPAGMWLAHAQARAASSTMGARGGGGDERWVLRIAWADSGRRAAALPERARGQRVSNPAQSVRVRRFLRDSDSPTCSLRAARKRRMQRSAGGESERRQAASGKYCKKELAKERLGKAAHHFVMLENAHIGPKRSNNDDDDDENIPTKNFGRTSTKKNRYERTPLAHRFVIETCPYWGEKSPRRRRCDNHHNPANVVRVKMTQIRVGHFFVRGVYWSGKVDSGSEASAHIATGKKVHDGGGGGVTTHDVAYLGRGISGKGRNMIANRVRLRRRQTFDNLTTLISGKNGDLKEGRTGFRGVGYARVGQNSLRQRRRFNEGGETEGKGGRMLQKRIDSADDVGGSRDVVDLGRILVHTRATSNAGNSPRRTPLAGVARRREWRARRAIRQDDTRSNTLIGLVLWQHGTSHEARLPHS</sequence>
<gene>
    <name evidence="2" type="ORF">GGX14DRAFT_404699</name>
</gene>
<evidence type="ECO:0000256" key="1">
    <source>
        <dbReference type="SAM" id="MobiDB-lite"/>
    </source>
</evidence>
<dbReference type="EMBL" id="JARJCW010000098">
    <property type="protein sequence ID" value="KAJ7194433.1"/>
    <property type="molecule type" value="Genomic_DNA"/>
</dbReference>
<name>A0AAD6XZW5_9AGAR</name>
<organism evidence="2 3">
    <name type="scientific">Mycena pura</name>
    <dbReference type="NCBI Taxonomy" id="153505"/>
    <lineage>
        <taxon>Eukaryota</taxon>
        <taxon>Fungi</taxon>
        <taxon>Dikarya</taxon>
        <taxon>Basidiomycota</taxon>
        <taxon>Agaricomycotina</taxon>
        <taxon>Agaricomycetes</taxon>
        <taxon>Agaricomycetidae</taxon>
        <taxon>Agaricales</taxon>
        <taxon>Marasmiineae</taxon>
        <taxon>Mycenaceae</taxon>
        <taxon>Mycena</taxon>
    </lineage>
</organism>